<dbReference type="AlphaFoldDB" id="A0A7W4IZC6"/>
<evidence type="ECO:0000256" key="6">
    <source>
        <dbReference type="ARBA" id="ARBA00023136"/>
    </source>
</evidence>
<keyword evidence="4 7" id="KW-0812">Transmembrane</keyword>
<reference evidence="8 9" key="1">
    <citation type="submission" date="2020-04" db="EMBL/GenBank/DDBJ databases">
        <title>Description of novel Gluconacetobacter.</title>
        <authorList>
            <person name="Sombolestani A."/>
        </authorList>
    </citation>
    <scope>NUCLEOTIDE SEQUENCE [LARGE SCALE GENOMIC DNA]</scope>
    <source>
        <strain evidence="8 9">LMG 27724</strain>
    </source>
</reference>
<proteinExistence type="inferred from homology"/>
<dbReference type="RefSeq" id="WP_182978385.1">
    <property type="nucleotide sequence ID" value="NZ_BAABGB010000013.1"/>
</dbReference>
<accession>A0A7W4IZC6</accession>
<dbReference type="EMBL" id="JABEQE010000004">
    <property type="protein sequence ID" value="MBB2171790.1"/>
    <property type="molecule type" value="Genomic_DNA"/>
</dbReference>
<evidence type="ECO:0000256" key="5">
    <source>
        <dbReference type="ARBA" id="ARBA00022989"/>
    </source>
</evidence>
<dbReference type="Proteomes" id="UP000577891">
    <property type="component" value="Unassembled WGS sequence"/>
</dbReference>
<sequence>MSGASTSPIGPVMAVRQAIAWIEVAARQIAPPLLRVSLALPFLRSGLTRWDGFLSLSPGTLFLFEDQFKLHILGRERNLPAPDQLALLTATAEIVLPVLLLLGLGTRFAAQALLIMTGVIQLVFPDGWANFHLYWAAIAVGIVAIGPGGLSIDHWVDRRFRPLGGRRHEQ</sequence>
<keyword evidence="9" id="KW-1185">Reference proteome</keyword>
<dbReference type="InterPro" id="IPR032808">
    <property type="entry name" value="DoxX"/>
</dbReference>
<dbReference type="PANTHER" id="PTHR33452:SF1">
    <property type="entry name" value="INNER MEMBRANE PROTEIN YPHA-RELATED"/>
    <property type="match status" value="1"/>
</dbReference>
<dbReference type="InterPro" id="IPR051907">
    <property type="entry name" value="DoxX-like_oxidoreductase"/>
</dbReference>
<name>A0A7W4IZC6_9PROT</name>
<evidence type="ECO:0000256" key="1">
    <source>
        <dbReference type="ARBA" id="ARBA00004651"/>
    </source>
</evidence>
<comment type="similarity">
    <text evidence="2">Belongs to the DoxX family.</text>
</comment>
<dbReference type="Pfam" id="PF07681">
    <property type="entry name" value="DoxX"/>
    <property type="match status" value="1"/>
</dbReference>
<dbReference type="PANTHER" id="PTHR33452">
    <property type="entry name" value="OXIDOREDUCTASE CATD-RELATED"/>
    <property type="match status" value="1"/>
</dbReference>
<evidence type="ECO:0000256" key="7">
    <source>
        <dbReference type="SAM" id="Phobius"/>
    </source>
</evidence>
<evidence type="ECO:0000313" key="8">
    <source>
        <dbReference type="EMBL" id="MBB2171790.1"/>
    </source>
</evidence>
<gene>
    <name evidence="8" type="ORF">HLH35_06590</name>
</gene>
<evidence type="ECO:0000256" key="3">
    <source>
        <dbReference type="ARBA" id="ARBA00022475"/>
    </source>
</evidence>
<keyword evidence="6 7" id="KW-0472">Membrane</keyword>
<organism evidence="8 9">
    <name type="scientific">Gluconacetobacter asukensis</name>
    <dbReference type="NCBI Taxonomy" id="1017181"/>
    <lineage>
        <taxon>Bacteria</taxon>
        <taxon>Pseudomonadati</taxon>
        <taxon>Pseudomonadota</taxon>
        <taxon>Alphaproteobacteria</taxon>
        <taxon>Acetobacterales</taxon>
        <taxon>Acetobacteraceae</taxon>
        <taxon>Gluconacetobacter</taxon>
    </lineage>
</organism>
<evidence type="ECO:0000256" key="2">
    <source>
        <dbReference type="ARBA" id="ARBA00006679"/>
    </source>
</evidence>
<feature type="transmembrane region" description="Helical" evidence="7">
    <location>
        <begin position="131"/>
        <end position="152"/>
    </location>
</feature>
<evidence type="ECO:0000256" key="4">
    <source>
        <dbReference type="ARBA" id="ARBA00022692"/>
    </source>
</evidence>
<keyword evidence="3" id="KW-1003">Cell membrane</keyword>
<feature type="transmembrane region" description="Helical" evidence="7">
    <location>
        <begin position="108"/>
        <end position="124"/>
    </location>
</feature>
<dbReference type="GO" id="GO:0005886">
    <property type="term" value="C:plasma membrane"/>
    <property type="evidence" value="ECO:0007669"/>
    <property type="project" value="UniProtKB-SubCell"/>
</dbReference>
<comment type="caution">
    <text evidence="8">The sequence shown here is derived from an EMBL/GenBank/DDBJ whole genome shotgun (WGS) entry which is preliminary data.</text>
</comment>
<comment type="subcellular location">
    <subcellularLocation>
        <location evidence="1">Cell membrane</location>
        <topology evidence="1">Multi-pass membrane protein</topology>
    </subcellularLocation>
</comment>
<protein>
    <submittedName>
        <fullName evidence="8">DoxX family protein</fullName>
    </submittedName>
</protein>
<keyword evidence="5 7" id="KW-1133">Transmembrane helix</keyword>
<evidence type="ECO:0000313" key="9">
    <source>
        <dbReference type="Proteomes" id="UP000577891"/>
    </source>
</evidence>